<dbReference type="STRING" id="1120995.SAMN02745245_01245"/>
<dbReference type="EMBL" id="FQXI01000008">
    <property type="protein sequence ID" value="SHH40588.1"/>
    <property type="molecule type" value="Genomic_DNA"/>
</dbReference>
<dbReference type="Proteomes" id="UP000184032">
    <property type="component" value="Unassembled WGS sequence"/>
</dbReference>
<proteinExistence type="predicted"/>
<sequence length="100" mass="11587">MNKKVNLWSQREQFAYKILLATLVFSLFLSFFIGDKKSIEGFLSYISLGFLNASFIVFIIFKAMNLLQNKETNLKPLLSISVDVAMAAFLLYTFWFRLTP</sequence>
<reference evidence="2 3" key="1">
    <citation type="submission" date="2016-11" db="EMBL/GenBank/DDBJ databases">
        <authorList>
            <person name="Jaros S."/>
            <person name="Januszkiewicz K."/>
            <person name="Wedrychowicz H."/>
        </authorList>
    </citation>
    <scope>NUCLEOTIDE SEQUENCE [LARGE SCALE GENOMIC DNA]</scope>
    <source>
        <strain evidence="2 3">DSM 21120</strain>
    </source>
</reference>
<keyword evidence="3" id="KW-1185">Reference proteome</keyword>
<dbReference type="RefSeq" id="WP_073184755.1">
    <property type="nucleotide sequence ID" value="NZ_FQXI01000008.1"/>
</dbReference>
<keyword evidence="1" id="KW-0812">Transmembrane</keyword>
<protein>
    <submittedName>
        <fullName evidence="2">Uncharacterized protein</fullName>
    </submittedName>
</protein>
<evidence type="ECO:0000313" key="2">
    <source>
        <dbReference type="EMBL" id="SHH40588.1"/>
    </source>
</evidence>
<keyword evidence="1" id="KW-1133">Transmembrane helix</keyword>
<feature type="transmembrane region" description="Helical" evidence="1">
    <location>
        <begin position="45"/>
        <end position="64"/>
    </location>
</feature>
<evidence type="ECO:0000313" key="3">
    <source>
        <dbReference type="Proteomes" id="UP000184032"/>
    </source>
</evidence>
<dbReference type="AlphaFoldDB" id="A0A1M5SQJ4"/>
<name>A0A1M5SQJ4_9FIRM</name>
<feature type="transmembrane region" description="Helical" evidence="1">
    <location>
        <begin position="76"/>
        <end position="95"/>
    </location>
</feature>
<feature type="transmembrane region" description="Helical" evidence="1">
    <location>
        <begin position="14"/>
        <end position="33"/>
    </location>
</feature>
<keyword evidence="1" id="KW-0472">Membrane</keyword>
<gene>
    <name evidence="2" type="ORF">SAMN02745245_01245</name>
</gene>
<evidence type="ECO:0000256" key="1">
    <source>
        <dbReference type="SAM" id="Phobius"/>
    </source>
</evidence>
<accession>A0A1M5SQJ4</accession>
<organism evidence="2 3">
    <name type="scientific">Anaerosphaera aminiphila DSM 21120</name>
    <dbReference type="NCBI Taxonomy" id="1120995"/>
    <lineage>
        <taxon>Bacteria</taxon>
        <taxon>Bacillati</taxon>
        <taxon>Bacillota</taxon>
        <taxon>Tissierellia</taxon>
        <taxon>Tissierellales</taxon>
        <taxon>Peptoniphilaceae</taxon>
        <taxon>Anaerosphaera</taxon>
    </lineage>
</organism>
<dbReference type="OrthoDB" id="9855590at2"/>